<accession>A0A2P2JYY0</accession>
<name>A0A2P2JYY0_RHIMU</name>
<organism evidence="1">
    <name type="scientific">Rhizophora mucronata</name>
    <name type="common">Asiatic mangrove</name>
    <dbReference type="NCBI Taxonomy" id="61149"/>
    <lineage>
        <taxon>Eukaryota</taxon>
        <taxon>Viridiplantae</taxon>
        <taxon>Streptophyta</taxon>
        <taxon>Embryophyta</taxon>
        <taxon>Tracheophyta</taxon>
        <taxon>Spermatophyta</taxon>
        <taxon>Magnoliopsida</taxon>
        <taxon>eudicotyledons</taxon>
        <taxon>Gunneridae</taxon>
        <taxon>Pentapetalae</taxon>
        <taxon>rosids</taxon>
        <taxon>fabids</taxon>
        <taxon>Malpighiales</taxon>
        <taxon>Rhizophoraceae</taxon>
        <taxon>Rhizophora</taxon>
    </lineage>
</organism>
<dbReference type="AlphaFoldDB" id="A0A2P2JYY0"/>
<reference evidence="1" key="1">
    <citation type="submission" date="2018-02" db="EMBL/GenBank/DDBJ databases">
        <title>Rhizophora mucronata_Transcriptome.</title>
        <authorList>
            <person name="Meera S.P."/>
            <person name="Sreeshan A."/>
            <person name="Augustine A."/>
        </authorList>
    </citation>
    <scope>NUCLEOTIDE SEQUENCE</scope>
    <source>
        <tissue evidence="1">Leaf</tissue>
    </source>
</reference>
<protein>
    <submittedName>
        <fullName evidence="1">Uncharacterized protein</fullName>
    </submittedName>
</protein>
<sequence>MRSSKHPQTCQVTDDMVSFIFGLCRARGRCHLEALMHIMNMIDGFFDLASKGKKEESAGHVEAFLSSSVPAALVMLYVSGDSGNKACADCSMRHFLTTSYKTDIILVKVRILFFLLFIIIEDNLSQNCHIWLLGYGHSHDLAPFLRSFSCQIIDMLIYRS</sequence>
<proteinExistence type="predicted"/>
<dbReference type="EMBL" id="GGEC01018196">
    <property type="protein sequence ID" value="MBW98679.1"/>
    <property type="molecule type" value="Transcribed_RNA"/>
</dbReference>
<evidence type="ECO:0000313" key="1">
    <source>
        <dbReference type="EMBL" id="MBW98679.1"/>
    </source>
</evidence>